<dbReference type="EMBL" id="CAHIKZ030001601">
    <property type="protein sequence ID" value="CAE1269332.1"/>
    <property type="molecule type" value="Genomic_DNA"/>
</dbReference>
<dbReference type="InterPro" id="IPR005788">
    <property type="entry name" value="PDI_thioredoxin-like_dom"/>
</dbReference>
<evidence type="ECO:0000256" key="1">
    <source>
        <dbReference type="ARBA" id="ARBA00006347"/>
    </source>
</evidence>
<organism evidence="9 10">
    <name type="scientific">Acanthosepion pharaonis</name>
    <name type="common">Pharaoh cuttlefish</name>
    <name type="synonym">Sepia pharaonis</name>
    <dbReference type="NCBI Taxonomy" id="158019"/>
    <lineage>
        <taxon>Eukaryota</taxon>
        <taxon>Metazoa</taxon>
        <taxon>Spiralia</taxon>
        <taxon>Lophotrochozoa</taxon>
        <taxon>Mollusca</taxon>
        <taxon>Cephalopoda</taxon>
        <taxon>Coleoidea</taxon>
        <taxon>Decapodiformes</taxon>
        <taxon>Sepiida</taxon>
        <taxon>Sepiina</taxon>
        <taxon>Sepiidae</taxon>
        <taxon>Acanthosepion</taxon>
    </lineage>
</organism>
<dbReference type="GO" id="GO:0005783">
    <property type="term" value="C:endoplasmic reticulum"/>
    <property type="evidence" value="ECO:0007669"/>
    <property type="project" value="TreeGrafter"/>
</dbReference>
<dbReference type="Gene3D" id="3.40.30.10">
    <property type="entry name" value="Glutaredoxin"/>
    <property type="match status" value="2"/>
</dbReference>
<dbReference type="GO" id="GO:0009986">
    <property type="term" value="C:cell surface"/>
    <property type="evidence" value="ECO:0007669"/>
    <property type="project" value="TreeGrafter"/>
</dbReference>
<dbReference type="AlphaFoldDB" id="A0A812CLZ7"/>
<dbReference type="EC" id="5.3.4.1" evidence="9"/>
<reference evidence="9" key="1">
    <citation type="submission" date="2021-01" db="EMBL/GenBank/DDBJ databases">
        <authorList>
            <person name="Li R."/>
            <person name="Bekaert M."/>
        </authorList>
    </citation>
    <scope>NUCLEOTIDE SEQUENCE</scope>
    <source>
        <strain evidence="9">Farmed</strain>
    </source>
</reference>
<dbReference type="PANTHER" id="PTHR18929">
    <property type="entry name" value="PROTEIN DISULFIDE ISOMERASE"/>
    <property type="match status" value="1"/>
</dbReference>
<keyword evidence="5 9" id="KW-0413">Isomerase</keyword>
<dbReference type="GO" id="GO:0003756">
    <property type="term" value="F:protein disulfide isomerase activity"/>
    <property type="evidence" value="ECO:0007669"/>
    <property type="project" value="UniProtKB-EC"/>
</dbReference>
<accession>A0A812CLZ7</accession>
<keyword evidence="3" id="KW-0677">Repeat</keyword>
<dbReference type="Pfam" id="PF00085">
    <property type="entry name" value="Thioredoxin"/>
    <property type="match status" value="1"/>
</dbReference>
<evidence type="ECO:0000313" key="9">
    <source>
        <dbReference type="EMBL" id="CAE1269332.1"/>
    </source>
</evidence>
<evidence type="ECO:0000256" key="2">
    <source>
        <dbReference type="ARBA" id="ARBA00022729"/>
    </source>
</evidence>
<name>A0A812CLZ7_ACAPH</name>
<proteinExistence type="inferred from homology"/>
<dbReference type="NCBIfam" id="TIGR01126">
    <property type="entry name" value="pdi_dom"/>
    <property type="match status" value="1"/>
</dbReference>
<evidence type="ECO:0000256" key="6">
    <source>
        <dbReference type="ARBA" id="ARBA00023284"/>
    </source>
</evidence>
<dbReference type="SUPFAM" id="SSF52833">
    <property type="entry name" value="Thioredoxin-like"/>
    <property type="match status" value="1"/>
</dbReference>
<dbReference type="InterPro" id="IPR036249">
    <property type="entry name" value="Thioredoxin-like_sf"/>
</dbReference>
<dbReference type="CDD" id="cd02995">
    <property type="entry name" value="PDI_a_PDI_a'_C"/>
    <property type="match status" value="1"/>
</dbReference>
<keyword evidence="10" id="KW-1185">Reference proteome</keyword>
<dbReference type="InterPro" id="IPR017937">
    <property type="entry name" value="Thioredoxin_CS"/>
</dbReference>
<dbReference type="PANTHER" id="PTHR18929:SF210">
    <property type="entry name" value="PROTEIN DISULFIDE-ISOMERASE A4"/>
    <property type="match status" value="1"/>
</dbReference>
<dbReference type="PRINTS" id="PR00421">
    <property type="entry name" value="THIOREDOXIN"/>
</dbReference>
<evidence type="ECO:0000313" key="10">
    <source>
        <dbReference type="Proteomes" id="UP000597762"/>
    </source>
</evidence>
<comment type="caution">
    <text evidence="9">The sequence shown here is derived from an EMBL/GenBank/DDBJ whole genome shotgun (WGS) entry which is preliminary data.</text>
</comment>
<evidence type="ECO:0000256" key="5">
    <source>
        <dbReference type="ARBA" id="ARBA00023235"/>
    </source>
</evidence>
<comment type="similarity">
    <text evidence="1 7">Belongs to the protein disulfide isomerase family.</text>
</comment>
<evidence type="ECO:0000259" key="8">
    <source>
        <dbReference type="PROSITE" id="PS51352"/>
    </source>
</evidence>
<sequence length="156" mass="17831">MEPIEEFDSGAIRKFLSDFRGNKLKPHIKSQPIPKQKKGPVTVVVANNFDQIVLDKTKDVLIEFYAPWCGHCQKLEPKYKKLAKNMNKYPDVVVAKMDATANDVPTDFKVDGFPTIYFVPSNNKENPIKYEGDREVKTLTKFIKEHATVSLSKEEL</sequence>
<dbReference type="FunFam" id="3.40.30.10:FF:000045">
    <property type="entry name" value="Disulfide-isomerase A3"/>
    <property type="match status" value="1"/>
</dbReference>
<dbReference type="InterPro" id="IPR013766">
    <property type="entry name" value="Thioredoxin_domain"/>
</dbReference>
<dbReference type="GO" id="GO:0006457">
    <property type="term" value="P:protein folding"/>
    <property type="evidence" value="ECO:0007669"/>
    <property type="project" value="TreeGrafter"/>
</dbReference>
<keyword evidence="6" id="KW-0676">Redox-active center</keyword>
<evidence type="ECO:0000256" key="3">
    <source>
        <dbReference type="ARBA" id="ARBA00022737"/>
    </source>
</evidence>
<keyword evidence="2" id="KW-0732">Signal</keyword>
<dbReference type="PROSITE" id="PS51352">
    <property type="entry name" value="THIOREDOXIN_2"/>
    <property type="match status" value="1"/>
</dbReference>
<gene>
    <name evidence="9" type="ORF">SPHA_36529</name>
</gene>
<dbReference type="OrthoDB" id="427280at2759"/>
<evidence type="ECO:0000256" key="7">
    <source>
        <dbReference type="RuleBase" id="RU004208"/>
    </source>
</evidence>
<dbReference type="Proteomes" id="UP000597762">
    <property type="component" value="Unassembled WGS sequence"/>
</dbReference>
<feature type="domain" description="Thioredoxin" evidence="8">
    <location>
        <begin position="19"/>
        <end position="148"/>
    </location>
</feature>
<keyword evidence="4" id="KW-1015">Disulfide bond</keyword>
<evidence type="ECO:0000256" key="4">
    <source>
        <dbReference type="ARBA" id="ARBA00023157"/>
    </source>
</evidence>
<dbReference type="PROSITE" id="PS00194">
    <property type="entry name" value="THIOREDOXIN_1"/>
    <property type="match status" value="1"/>
</dbReference>
<protein>
    <submittedName>
        <fullName evidence="9">PDIA4</fullName>
        <ecNumber evidence="9">5.3.4.1</ecNumber>
    </submittedName>
</protein>
<dbReference type="GO" id="GO:0034976">
    <property type="term" value="P:response to endoplasmic reticulum stress"/>
    <property type="evidence" value="ECO:0007669"/>
    <property type="project" value="TreeGrafter"/>
</dbReference>